<protein>
    <recommendedName>
        <fullName evidence="3">DUF3500 domain-containing protein</fullName>
    </recommendedName>
</protein>
<dbReference type="InterPro" id="IPR021889">
    <property type="entry name" value="DUF3500"/>
</dbReference>
<dbReference type="Pfam" id="PF12006">
    <property type="entry name" value="DUF3500"/>
    <property type="match status" value="1"/>
</dbReference>
<dbReference type="PANTHER" id="PTHR37489">
    <property type="entry name" value="DUF3500 DOMAIN-CONTAINING PROTEIN"/>
    <property type="match status" value="1"/>
</dbReference>
<gene>
    <name evidence="1" type="ORF">SAMN05421508_12016</name>
</gene>
<accession>A0A286H1G1</accession>
<dbReference type="Proteomes" id="UP000219621">
    <property type="component" value="Unassembled WGS sequence"/>
</dbReference>
<evidence type="ECO:0000313" key="2">
    <source>
        <dbReference type="Proteomes" id="UP000219621"/>
    </source>
</evidence>
<proteinExistence type="predicted"/>
<dbReference type="EMBL" id="OCNJ01000020">
    <property type="protein sequence ID" value="SOE01605.1"/>
    <property type="molecule type" value="Genomic_DNA"/>
</dbReference>
<sequence length="271" mass="29961">MTDFTPTPLPAAVRHELCAAAAAFLDGLDDDRRRRAQYPLDGPARRDWHYFPRLDQPGLRLAEMDGPQREVARRLLRTALSERGLAKAEAIMRLETLVRRMEEESVYHPDNYSFAVFGQPSDDTPWGWRIDGHHLSLTMVATPDGDLTVTPHFMGANPAEVHGGDLDGTRPLAEEMDRAFGLLDGLDQGERAQAIIADRSMGDILTGPAASPLWRLPKGWRRRICPRPGARASCGWSQLTPTACAPTWRSVSWRGCGRRGSSGCTSPGPVR</sequence>
<organism evidence="1 2">
    <name type="scientific">Caenispirillum bisanense</name>
    <dbReference type="NCBI Taxonomy" id="414052"/>
    <lineage>
        <taxon>Bacteria</taxon>
        <taxon>Pseudomonadati</taxon>
        <taxon>Pseudomonadota</taxon>
        <taxon>Alphaproteobacteria</taxon>
        <taxon>Rhodospirillales</taxon>
        <taxon>Novispirillaceae</taxon>
        <taxon>Caenispirillum</taxon>
    </lineage>
</organism>
<dbReference type="PANTHER" id="PTHR37489:SF1">
    <property type="entry name" value="DUF3500 DOMAIN-CONTAINING PROTEIN"/>
    <property type="match status" value="1"/>
</dbReference>
<name>A0A286H1G1_9PROT</name>
<keyword evidence="2" id="KW-1185">Reference proteome</keyword>
<evidence type="ECO:0000313" key="1">
    <source>
        <dbReference type="EMBL" id="SOE01605.1"/>
    </source>
</evidence>
<evidence type="ECO:0008006" key="3">
    <source>
        <dbReference type="Google" id="ProtNLM"/>
    </source>
</evidence>
<dbReference type="AlphaFoldDB" id="A0A286H1G1"/>
<reference evidence="1 2" key="1">
    <citation type="submission" date="2017-09" db="EMBL/GenBank/DDBJ databases">
        <authorList>
            <person name="Ehlers B."/>
            <person name="Leendertz F.H."/>
        </authorList>
    </citation>
    <scope>NUCLEOTIDE SEQUENCE [LARGE SCALE GENOMIC DNA]</scope>
    <source>
        <strain evidence="1 2">USBA 140</strain>
    </source>
</reference>